<reference evidence="6 7" key="1">
    <citation type="submission" date="2014-04" db="EMBL/GenBank/DDBJ databases">
        <authorList>
            <consortium name="DOE Joint Genome Institute"/>
            <person name="Kuo A."/>
            <person name="Kohler A."/>
            <person name="Costa M.D."/>
            <person name="Nagy L.G."/>
            <person name="Floudas D."/>
            <person name="Copeland A."/>
            <person name="Barry K.W."/>
            <person name="Cichocki N."/>
            <person name="Veneault-Fourrey C."/>
            <person name="LaButti K."/>
            <person name="Lindquist E.A."/>
            <person name="Lipzen A."/>
            <person name="Lundell T."/>
            <person name="Morin E."/>
            <person name="Murat C."/>
            <person name="Sun H."/>
            <person name="Tunlid A."/>
            <person name="Henrissat B."/>
            <person name="Grigoriev I.V."/>
            <person name="Hibbett D.S."/>
            <person name="Martin F."/>
            <person name="Nordberg H.P."/>
            <person name="Cantor M.N."/>
            <person name="Hua S.X."/>
        </authorList>
    </citation>
    <scope>NUCLEOTIDE SEQUENCE [LARGE SCALE GENOMIC DNA]</scope>
    <source>
        <strain evidence="6 7">Marx 270</strain>
    </source>
</reference>
<dbReference type="PANTHER" id="PTHR32208:SF96">
    <property type="entry name" value="GLYOXAL OXIDASE"/>
    <property type="match status" value="1"/>
</dbReference>
<protein>
    <submittedName>
        <fullName evidence="6">Glyoxal oxidase</fullName>
    </submittedName>
</protein>
<name>A0A0C3PNL5_PISTI</name>
<feature type="domain" description="Galactose oxidase-like Early set" evidence="5">
    <location>
        <begin position="470"/>
        <end position="578"/>
    </location>
</feature>
<dbReference type="InParanoid" id="A0A0C3PNL5"/>
<dbReference type="OrthoDB" id="2019572at2759"/>
<dbReference type="SUPFAM" id="SSF81296">
    <property type="entry name" value="E set domains"/>
    <property type="match status" value="1"/>
</dbReference>
<dbReference type="InterPro" id="IPR014756">
    <property type="entry name" value="Ig_E-set"/>
</dbReference>
<feature type="region of interest" description="Disordered" evidence="2">
    <location>
        <begin position="583"/>
        <end position="616"/>
    </location>
</feature>
<feature type="chain" id="PRO_5002168077" evidence="3">
    <location>
        <begin position="27"/>
        <end position="646"/>
    </location>
</feature>
<accession>A0A0C3PNL5</accession>
<dbReference type="CDD" id="cd02851">
    <property type="entry name" value="E_set_GO_C"/>
    <property type="match status" value="1"/>
</dbReference>
<dbReference type="EMBL" id="KN831953">
    <property type="protein sequence ID" value="KIO09999.1"/>
    <property type="molecule type" value="Genomic_DNA"/>
</dbReference>
<dbReference type="InterPro" id="IPR015202">
    <property type="entry name" value="GO-like_E_set"/>
</dbReference>
<proteinExistence type="predicted"/>
<feature type="signal peptide" evidence="3">
    <location>
        <begin position="1"/>
        <end position="26"/>
    </location>
</feature>
<dbReference type="Gene3D" id="2.130.10.80">
    <property type="entry name" value="Galactose oxidase/kelch, beta-propeller"/>
    <property type="match status" value="1"/>
</dbReference>
<evidence type="ECO:0000259" key="4">
    <source>
        <dbReference type="Pfam" id="PF07250"/>
    </source>
</evidence>
<dbReference type="AlphaFoldDB" id="A0A0C3PNL5"/>
<keyword evidence="7" id="KW-1185">Reference proteome</keyword>
<evidence type="ECO:0000259" key="5">
    <source>
        <dbReference type="Pfam" id="PF09118"/>
    </source>
</evidence>
<dbReference type="InterPro" id="IPR011043">
    <property type="entry name" value="Gal_Oxase/kelch_b-propeller"/>
</dbReference>
<dbReference type="InterPro" id="IPR009880">
    <property type="entry name" value="Glyoxal_oxidase_N"/>
</dbReference>
<reference evidence="7" key="2">
    <citation type="submission" date="2015-01" db="EMBL/GenBank/DDBJ databases">
        <title>Evolutionary Origins and Diversification of the Mycorrhizal Mutualists.</title>
        <authorList>
            <consortium name="DOE Joint Genome Institute"/>
            <consortium name="Mycorrhizal Genomics Consortium"/>
            <person name="Kohler A."/>
            <person name="Kuo A."/>
            <person name="Nagy L.G."/>
            <person name="Floudas D."/>
            <person name="Copeland A."/>
            <person name="Barry K.W."/>
            <person name="Cichocki N."/>
            <person name="Veneault-Fourrey C."/>
            <person name="LaButti K."/>
            <person name="Lindquist E.A."/>
            <person name="Lipzen A."/>
            <person name="Lundell T."/>
            <person name="Morin E."/>
            <person name="Murat C."/>
            <person name="Riley R."/>
            <person name="Ohm R."/>
            <person name="Sun H."/>
            <person name="Tunlid A."/>
            <person name="Henrissat B."/>
            <person name="Grigoriev I.V."/>
            <person name="Hibbett D.S."/>
            <person name="Martin F."/>
        </authorList>
    </citation>
    <scope>NUCLEOTIDE SEQUENCE [LARGE SCALE GENOMIC DNA]</scope>
    <source>
        <strain evidence="7">Marx 270</strain>
    </source>
</reference>
<dbReference type="InterPro" id="IPR037293">
    <property type="entry name" value="Gal_Oxidase_central_sf"/>
</dbReference>
<dbReference type="HOGENOM" id="CLU_009630_3_0_1"/>
<dbReference type="Pfam" id="PF09118">
    <property type="entry name" value="GO-like_E_set"/>
    <property type="match status" value="1"/>
</dbReference>
<dbReference type="SUPFAM" id="SSF50965">
    <property type="entry name" value="Galactose oxidase, central domain"/>
    <property type="match status" value="1"/>
</dbReference>
<evidence type="ECO:0000313" key="7">
    <source>
        <dbReference type="Proteomes" id="UP000054217"/>
    </source>
</evidence>
<evidence type="ECO:0000256" key="3">
    <source>
        <dbReference type="SAM" id="SignalP"/>
    </source>
</evidence>
<evidence type="ECO:0000256" key="1">
    <source>
        <dbReference type="ARBA" id="ARBA00022729"/>
    </source>
</evidence>
<sequence length="646" mass="69498">MLQVFVFAPTSLVFLCFSLLTSGGRARGGYLNPRGQSPQTSFLNNFEVAGNSYASAQQVFLGTLDKVYIVDKTENNSWQINGHPAWASEWSISSRQTRVMDVITNSFCAGGTVLGNGTWLNVGGNQAVTYGGVAALSQTGGPPYDDPDGRQSALNFVRLLNPCDDGNCDWVLDQPMTTARWYPSLETLEDGSAIIIGGCRWGGYVNDALQDNPTYEFFPSRGQPVVSSILQNTLPANLYPLTWLLPSGKLFIQSNWKTVLLDYNQNVETPLADVPDAVRVYPASGGSVLLPMTPANNYTATIMFCGGSNILPAQWTEDWDIPHYPASTSCVQISPEVSSSYEEVDPLPEGRTMGNLILLPDGRILCLNGAKLGTAGYGVTTYTVGQSYADQPILSPVIYDPSAPAGSRWSRVGLNSSNIYRMYHSSATLLPDGSVFVAGSNPNPDVNTSAPYPTEYRIEIFYPSYYNQRRPEPQGLPNRVAYGGPFFNLSLTVADLFGNAHNIQSAKVVVLRTGFSTHTMNMGMRSVELDYSYLGNSNGSGVLYVSQLPPNPAIMPPGPALLFVVINGVPSVGVQVMVGSGSIGQQPTSPNEPLPQPSIIPQQQSEGPLNKSPGASVVLGQTNGNLTHWLKIAGALMVVLMVPSLH</sequence>
<dbReference type="PANTHER" id="PTHR32208">
    <property type="entry name" value="SECRETED PROTEIN-RELATED"/>
    <property type="match status" value="1"/>
</dbReference>
<evidence type="ECO:0000256" key="2">
    <source>
        <dbReference type="SAM" id="MobiDB-lite"/>
    </source>
</evidence>
<evidence type="ECO:0000313" key="6">
    <source>
        <dbReference type="EMBL" id="KIO09999.1"/>
    </source>
</evidence>
<gene>
    <name evidence="6" type="ORF">M404DRAFT_131061</name>
</gene>
<dbReference type="InterPro" id="IPR013783">
    <property type="entry name" value="Ig-like_fold"/>
</dbReference>
<dbReference type="Proteomes" id="UP000054217">
    <property type="component" value="Unassembled WGS sequence"/>
</dbReference>
<dbReference type="Pfam" id="PF07250">
    <property type="entry name" value="Glyoxal_oxid_N"/>
    <property type="match status" value="1"/>
</dbReference>
<keyword evidence="1 3" id="KW-0732">Signal</keyword>
<organism evidence="6 7">
    <name type="scientific">Pisolithus tinctorius Marx 270</name>
    <dbReference type="NCBI Taxonomy" id="870435"/>
    <lineage>
        <taxon>Eukaryota</taxon>
        <taxon>Fungi</taxon>
        <taxon>Dikarya</taxon>
        <taxon>Basidiomycota</taxon>
        <taxon>Agaricomycotina</taxon>
        <taxon>Agaricomycetes</taxon>
        <taxon>Agaricomycetidae</taxon>
        <taxon>Boletales</taxon>
        <taxon>Sclerodermatineae</taxon>
        <taxon>Pisolithaceae</taxon>
        <taxon>Pisolithus</taxon>
    </lineage>
</organism>
<feature type="domain" description="Glyoxal oxidase N-terminal" evidence="4">
    <location>
        <begin position="85"/>
        <end position="465"/>
    </location>
</feature>
<dbReference type="Gene3D" id="2.60.40.10">
    <property type="entry name" value="Immunoglobulins"/>
    <property type="match status" value="1"/>
</dbReference>
<dbReference type="STRING" id="870435.A0A0C3PNL5"/>